<sequence length="341" mass="37598">MRQRASRLSRLDISLVLHTRTTMGARGVCMQSRRPSPMIMSNACATCSNAVVCETARCVPWQRNVVTWNACASSTRPGVHGIAVHCERRSPTTRSIACATCTQTACRGAAVIFGAPAGTTWSVPPICWSTGEQPLQGDELDEPETGDWTSDDDDDDNDGDDNYGVGDDNDDDDGDGGDDDGDSDDDANDDGNHKDDDDDNRHKKEQTEKGRREDAHGDGGVDDRDHIGDGDKERGPCVCVTAFSSIQACPHRWRERHPGDAAPPATPHPRRRPPRTVRPPVGTKGRANHEPQPRRVRVPFSSRKDNRFLFCILHFCIFLCMAPKADAQKRKSINLVWKKNM</sequence>
<proteinExistence type="predicted"/>
<dbReference type="Proteomes" id="UP000202511">
    <property type="component" value="Segment"/>
</dbReference>
<reference evidence="2 3" key="1">
    <citation type="journal article" date="2015" name="Parasitol. Res.">
        <title>Viruses in close associations with free-living amoebae.</title>
        <authorList>
            <person name="Scheid P."/>
        </authorList>
    </citation>
    <scope>NUCLEOTIDE SEQUENCE [LARGE SCALE GENOMIC DNA]</scope>
    <source>
        <strain evidence="2">KlaHel</strain>
    </source>
</reference>
<feature type="region of interest" description="Disordered" evidence="1">
    <location>
        <begin position="254"/>
        <end position="294"/>
    </location>
</feature>
<evidence type="ECO:0000313" key="3">
    <source>
        <dbReference type="Proteomes" id="UP000202511"/>
    </source>
</evidence>
<dbReference type="EMBL" id="KP136319">
    <property type="protein sequence ID" value="AJF97824.1"/>
    <property type="molecule type" value="Genomic_DNA"/>
</dbReference>
<dbReference type="RefSeq" id="YP_009120059.1">
    <property type="nucleotide sequence ID" value="NC_026440.1"/>
</dbReference>
<accession>A0A0B5J2N2</accession>
<evidence type="ECO:0000313" key="2">
    <source>
        <dbReference type="EMBL" id="AJF97824.1"/>
    </source>
</evidence>
<feature type="compositionally biased region" description="Acidic residues" evidence="1">
    <location>
        <begin position="138"/>
        <end position="189"/>
    </location>
</feature>
<feature type="compositionally biased region" description="Basic and acidic residues" evidence="1">
    <location>
        <begin position="190"/>
        <end position="231"/>
    </location>
</feature>
<dbReference type="GeneID" id="23462741"/>
<protein>
    <submittedName>
        <fullName evidence="2">Ankyrin repeat protein</fullName>
    </submittedName>
</protein>
<evidence type="ECO:0000256" key="1">
    <source>
        <dbReference type="SAM" id="MobiDB-lite"/>
    </source>
</evidence>
<feature type="region of interest" description="Disordered" evidence="1">
    <location>
        <begin position="124"/>
        <end position="231"/>
    </location>
</feature>
<name>A0A0B5J2N2_9VIRU</name>
<dbReference type="KEGG" id="vg:23462741"/>
<organism evidence="2 3">
    <name type="scientific">Pandoravirus inopinatum</name>
    <dbReference type="NCBI Taxonomy" id="1605721"/>
    <lineage>
        <taxon>Viruses</taxon>
        <taxon>Pandoravirus</taxon>
    </lineage>
</organism>